<evidence type="ECO:0000256" key="14">
    <source>
        <dbReference type="SAM" id="MobiDB-lite"/>
    </source>
</evidence>
<dbReference type="GO" id="GO:0000272">
    <property type="term" value="P:polysaccharide catabolic process"/>
    <property type="evidence" value="ECO:0007669"/>
    <property type="project" value="UniProtKB-KW"/>
</dbReference>
<gene>
    <name evidence="16" type="ORF">PITG_04126</name>
</gene>
<evidence type="ECO:0000256" key="1">
    <source>
        <dbReference type="ARBA" id="ARBA00000382"/>
    </source>
</evidence>
<evidence type="ECO:0000256" key="6">
    <source>
        <dbReference type="ARBA" id="ARBA00023136"/>
    </source>
</evidence>
<proteinExistence type="predicted"/>
<feature type="chain" id="PRO_5003011881" description="glucan endo-1,3-beta-D-glucosidase" evidence="15">
    <location>
        <begin position="24"/>
        <end position="376"/>
    </location>
</feature>
<keyword evidence="7" id="KW-0325">Glycoprotein</keyword>
<comment type="subcellular location">
    <subcellularLocation>
        <location evidence="2">Cell membrane</location>
    </subcellularLocation>
</comment>
<name>D0N0M0_PHYIT</name>
<evidence type="ECO:0000256" key="10">
    <source>
        <dbReference type="ARBA" id="ARBA00023326"/>
    </source>
</evidence>
<reference evidence="17" key="1">
    <citation type="journal article" date="2009" name="Nature">
        <title>Genome sequence and analysis of the Irish potato famine pathogen Phytophthora infestans.</title>
        <authorList>
            <consortium name="The Broad Institute Genome Sequencing Platform"/>
            <person name="Haas B.J."/>
            <person name="Kamoun S."/>
            <person name="Zody M.C."/>
            <person name="Jiang R.H."/>
            <person name="Handsaker R.E."/>
            <person name="Cano L.M."/>
            <person name="Grabherr M."/>
            <person name="Kodira C.D."/>
            <person name="Raffaele S."/>
            <person name="Torto-Alalibo T."/>
            <person name="Bozkurt T.O."/>
            <person name="Ah-Fong A.M."/>
            <person name="Alvarado L."/>
            <person name="Anderson V.L."/>
            <person name="Armstrong M.R."/>
            <person name="Avrova A."/>
            <person name="Baxter L."/>
            <person name="Beynon J."/>
            <person name="Boevink P.C."/>
            <person name="Bollmann S.R."/>
            <person name="Bos J.I."/>
            <person name="Bulone V."/>
            <person name="Cai G."/>
            <person name="Cakir C."/>
            <person name="Carrington J.C."/>
            <person name="Chawner M."/>
            <person name="Conti L."/>
            <person name="Costanzo S."/>
            <person name="Ewan R."/>
            <person name="Fahlgren N."/>
            <person name="Fischbach M.A."/>
            <person name="Fugelstad J."/>
            <person name="Gilroy E.M."/>
            <person name="Gnerre S."/>
            <person name="Green P.J."/>
            <person name="Grenville-Briggs L.J."/>
            <person name="Griffith J."/>
            <person name="Grunwald N.J."/>
            <person name="Horn K."/>
            <person name="Horner N.R."/>
            <person name="Hu C.H."/>
            <person name="Huitema E."/>
            <person name="Jeong D.H."/>
            <person name="Jones A.M."/>
            <person name="Jones J.D."/>
            <person name="Jones R.W."/>
            <person name="Karlsson E.K."/>
            <person name="Kunjeti S.G."/>
            <person name="Lamour K."/>
            <person name="Liu Z."/>
            <person name="Ma L."/>
            <person name="Maclean D."/>
            <person name="Chibucos M.C."/>
            <person name="McDonald H."/>
            <person name="McWalters J."/>
            <person name="Meijer H.J."/>
            <person name="Morgan W."/>
            <person name="Morris P.F."/>
            <person name="Munro C.A."/>
            <person name="O'Neill K."/>
            <person name="Ospina-Giraldo M."/>
            <person name="Pinzon A."/>
            <person name="Pritchard L."/>
            <person name="Ramsahoye B."/>
            <person name="Ren Q."/>
            <person name="Restrepo S."/>
            <person name="Roy S."/>
            <person name="Sadanandom A."/>
            <person name="Savidor A."/>
            <person name="Schornack S."/>
            <person name="Schwartz D.C."/>
            <person name="Schumann U.D."/>
            <person name="Schwessinger B."/>
            <person name="Seyer L."/>
            <person name="Sharpe T."/>
            <person name="Silvar C."/>
            <person name="Song J."/>
            <person name="Studholme D.J."/>
            <person name="Sykes S."/>
            <person name="Thines M."/>
            <person name="van de Vondervoort P.J."/>
            <person name="Phuntumart V."/>
            <person name="Wawra S."/>
            <person name="Weide R."/>
            <person name="Win J."/>
            <person name="Young C."/>
            <person name="Zhou S."/>
            <person name="Fry W."/>
            <person name="Meyers B.C."/>
            <person name="van West P."/>
            <person name="Ristaino J."/>
            <person name="Govers F."/>
            <person name="Birch P.R."/>
            <person name="Whisson S.C."/>
            <person name="Judelson H.S."/>
            <person name="Nusbaum C."/>
        </authorList>
    </citation>
    <scope>NUCLEOTIDE SEQUENCE [LARGE SCALE GENOMIC DNA]</scope>
    <source>
        <strain evidence="17">T30-4</strain>
    </source>
</reference>
<evidence type="ECO:0000256" key="7">
    <source>
        <dbReference type="ARBA" id="ARBA00023180"/>
    </source>
</evidence>
<dbReference type="GO" id="GO:0005886">
    <property type="term" value="C:plasma membrane"/>
    <property type="evidence" value="ECO:0007669"/>
    <property type="project" value="UniProtKB-SubCell"/>
</dbReference>
<evidence type="ECO:0000313" key="17">
    <source>
        <dbReference type="Proteomes" id="UP000006643"/>
    </source>
</evidence>
<evidence type="ECO:0000256" key="4">
    <source>
        <dbReference type="ARBA" id="ARBA00022475"/>
    </source>
</evidence>
<accession>D0N0M0</accession>
<sequence length="376" mass="39713">MVCTSYMTVVAVLAVLATDAVDATLPGVCYAPWHHDTVTSDVLATDMAQIAEYFTAFRSFQAQYSGINVIETAANAGLKVAVGVQLTDSSAIASEIQADLVSGDYGSFSADTLAGYISQVKECTSNAVPVGSVQRINEWLNADDASTLAAACDVIGVNIYPFFTQGDSTSVSKLETQWAQMLAAGYDESTMHVTETGWPYEGDDYEGNSPSYDGMQQYLDDWATWSSSVQSSYWFMMYDTTTSYTGANYETHFGIFGDDMVAHVTIPGGNTNSTTTSTTASTSEDTTQQTAQSSTSTSEDSTQQTTQSSATDDSTQQTTSYADDSATEEATSAPTTTTSGDTLASEEEDTTVATTDSPAVTPAVTTATTTTANCAM</sequence>
<dbReference type="OMA" id="TTANCAM"/>
<dbReference type="OrthoDB" id="77201at2759"/>
<evidence type="ECO:0000256" key="13">
    <source>
        <dbReference type="ARBA" id="ARBA00043078"/>
    </source>
</evidence>
<evidence type="ECO:0000256" key="12">
    <source>
        <dbReference type="ARBA" id="ARBA00042373"/>
    </source>
</evidence>
<evidence type="ECO:0000256" key="5">
    <source>
        <dbReference type="ARBA" id="ARBA00022801"/>
    </source>
</evidence>
<evidence type="ECO:0000256" key="11">
    <source>
        <dbReference type="ARBA" id="ARBA00037649"/>
    </source>
</evidence>
<dbReference type="AlphaFoldDB" id="D0N0M0"/>
<dbReference type="PANTHER" id="PTHR16631:SF17">
    <property type="entry name" value="GLUCAN ENDO-1,3-BETA-GLUCOSIDASE BTGC"/>
    <property type="match status" value="1"/>
</dbReference>
<dbReference type="GeneID" id="9479539"/>
<dbReference type="InParanoid" id="D0N0M0"/>
<dbReference type="Gene3D" id="3.20.20.80">
    <property type="entry name" value="Glycosidases"/>
    <property type="match status" value="1"/>
</dbReference>
<protein>
    <recommendedName>
        <fullName evidence="3">glucan endo-1,3-beta-D-glucosidase</fullName>
        <ecNumber evidence="3">3.2.1.39</ecNumber>
    </recommendedName>
    <alternativeName>
        <fullName evidence="13">Endo-1,3-beta-glucanase btgC</fullName>
    </alternativeName>
    <alternativeName>
        <fullName evidence="12">Laminarinase btgC</fullName>
    </alternativeName>
</protein>
<dbReference type="STRING" id="403677.D0N0M0"/>
<dbReference type="RefSeq" id="XP_002905831.1">
    <property type="nucleotide sequence ID" value="XM_002905785.1"/>
</dbReference>
<dbReference type="PANTHER" id="PTHR16631">
    <property type="entry name" value="GLUCAN 1,3-BETA-GLUCOSIDASE"/>
    <property type="match status" value="1"/>
</dbReference>
<keyword evidence="8" id="KW-0119">Carbohydrate metabolism</keyword>
<keyword evidence="4" id="KW-1003">Cell membrane</keyword>
<keyword evidence="5" id="KW-0378">Hydrolase</keyword>
<keyword evidence="10" id="KW-0624">Polysaccharide degradation</keyword>
<comment type="catalytic activity">
    <reaction evidence="1">
        <text>Hydrolysis of (1-&gt;3)-beta-D-glucosidic linkages in (1-&gt;3)-beta-D-glucans.</text>
        <dbReference type="EC" id="3.2.1.39"/>
    </reaction>
</comment>
<keyword evidence="17" id="KW-1185">Reference proteome</keyword>
<dbReference type="eggNOG" id="ENOG502SGHR">
    <property type="taxonomic scope" value="Eukaryota"/>
</dbReference>
<dbReference type="InterPro" id="IPR017853">
    <property type="entry name" value="GH"/>
</dbReference>
<dbReference type="EC" id="3.2.1.39" evidence="3"/>
<evidence type="ECO:0000256" key="2">
    <source>
        <dbReference type="ARBA" id="ARBA00004236"/>
    </source>
</evidence>
<evidence type="ECO:0000313" key="16">
    <source>
        <dbReference type="EMBL" id="EEY67183.1"/>
    </source>
</evidence>
<dbReference type="GO" id="GO:0071555">
    <property type="term" value="P:cell wall organization"/>
    <property type="evidence" value="ECO:0007669"/>
    <property type="project" value="UniProtKB-KW"/>
</dbReference>
<keyword evidence="6" id="KW-0472">Membrane</keyword>
<organism evidence="16 17">
    <name type="scientific">Phytophthora infestans (strain T30-4)</name>
    <name type="common">Potato late blight agent</name>
    <dbReference type="NCBI Taxonomy" id="403677"/>
    <lineage>
        <taxon>Eukaryota</taxon>
        <taxon>Sar</taxon>
        <taxon>Stramenopiles</taxon>
        <taxon>Oomycota</taxon>
        <taxon>Peronosporomycetes</taxon>
        <taxon>Peronosporales</taxon>
        <taxon>Peronosporaceae</taxon>
        <taxon>Phytophthora</taxon>
    </lineage>
</organism>
<dbReference type="KEGG" id="pif:PITG_04126"/>
<evidence type="ECO:0000256" key="3">
    <source>
        <dbReference type="ARBA" id="ARBA00012780"/>
    </source>
</evidence>
<dbReference type="Proteomes" id="UP000006643">
    <property type="component" value="Unassembled WGS sequence"/>
</dbReference>
<dbReference type="VEuPathDB" id="FungiDB:PITG_04126"/>
<dbReference type="EMBL" id="DS028122">
    <property type="protein sequence ID" value="EEY67183.1"/>
    <property type="molecule type" value="Genomic_DNA"/>
</dbReference>
<dbReference type="HOGENOM" id="CLU_022693_2_0_1"/>
<evidence type="ECO:0000256" key="15">
    <source>
        <dbReference type="SAM" id="SignalP"/>
    </source>
</evidence>
<keyword evidence="15" id="KW-0732">Signal</keyword>
<dbReference type="GO" id="GO:0042973">
    <property type="term" value="F:glucan endo-1,3-beta-D-glucosidase activity"/>
    <property type="evidence" value="ECO:0007669"/>
    <property type="project" value="UniProtKB-EC"/>
</dbReference>
<feature type="region of interest" description="Disordered" evidence="14">
    <location>
        <begin position="267"/>
        <end position="376"/>
    </location>
</feature>
<evidence type="ECO:0000256" key="9">
    <source>
        <dbReference type="ARBA" id="ARBA00023316"/>
    </source>
</evidence>
<comment type="function">
    <text evidence="11">Glucanases play a role in cell expansion during growth, in cell-cell fusion during mating, and in spore release during sporulation. This enzyme may be involved in beta-glucan degradation. Active on laminarin and lichenan.</text>
</comment>
<dbReference type="InterPro" id="IPR050732">
    <property type="entry name" value="Beta-glucan_modifiers"/>
</dbReference>
<evidence type="ECO:0000256" key="8">
    <source>
        <dbReference type="ARBA" id="ARBA00023277"/>
    </source>
</evidence>
<keyword evidence="9" id="KW-0961">Cell wall biogenesis/degradation</keyword>
<feature type="compositionally biased region" description="Low complexity" evidence="14">
    <location>
        <begin position="273"/>
        <end position="343"/>
    </location>
</feature>
<feature type="compositionally biased region" description="Low complexity" evidence="14">
    <location>
        <begin position="351"/>
        <end position="376"/>
    </location>
</feature>
<dbReference type="SUPFAM" id="SSF51445">
    <property type="entry name" value="(Trans)glycosidases"/>
    <property type="match status" value="1"/>
</dbReference>
<feature type="signal peptide" evidence="15">
    <location>
        <begin position="1"/>
        <end position="23"/>
    </location>
</feature>